<evidence type="ECO:0000313" key="1">
    <source>
        <dbReference type="EMBL" id="BAD41460.1"/>
    </source>
</evidence>
<organism evidence="1 2">
    <name type="scientific">Symbiobacterium thermophilum (strain DSM 24528 / JCM 14929 / IAM 14863 / T)</name>
    <dbReference type="NCBI Taxonomy" id="292459"/>
    <lineage>
        <taxon>Bacteria</taxon>
        <taxon>Bacillati</taxon>
        <taxon>Bacillota</taxon>
        <taxon>Clostridia</taxon>
        <taxon>Eubacteriales</taxon>
        <taxon>Symbiobacteriaceae</taxon>
        <taxon>Symbiobacterium</taxon>
    </lineage>
</organism>
<dbReference type="KEGG" id="sth:STH2475"/>
<evidence type="ECO:0000313" key="2">
    <source>
        <dbReference type="Proteomes" id="UP000000417"/>
    </source>
</evidence>
<dbReference type="STRING" id="292459.STH2475"/>
<gene>
    <name evidence="1" type="ordered locus">STH2475</name>
</gene>
<reference evidence="1 2" key="1">
    <citation type="journal article" date="2004" name="Nucleic Acids Res.">
        <title>Genome sequence of Symbiobacterium thermophilum, an uncultivable bacterium that depends on microbial commensalism.</title>
        <authorList>
            <person name="Ueda K."/>
            <person name="Yamashita A."/>
            <person name="Ishikawa J."/>
            <person name="Shimada M."/>
            <person name="Watsuji T."/>
            <person name="Morimura K."/>
            <person name="Ikeda H."/>
            <person name="Hattori M."/>
            <person name="Beppu T."/>
        </authorList>
    </citation>
    <scope>NUCLEOTIDE SEQUENCE [LARGE SCALE GENOMIC DNA]</scope>
    <source>
        <strain evidence="2">T / IAM 14863</strain>
    </source>
</reference>
<accession>Q67LI6</accession>
<name>Q67LI6_SYMTH</name>
<protein>
    <submittedName>
        <fullName evidence="1">Uncharacterized protein</fullName>
    </submittedName>
</protein>
<dbReference type="HOGENOM" id="CLU_3277683_0_0_9"/>
<dbReference type="EMBL" id="AP006840">
    <property type="protein sequence ID" value="BAD41460.1"/>
    <property type="molecule type" value="Genomic_DNA"/>
</dbReference>
<keyword evidence="2" id="KW-1185">Reference proteome</keyword>
<dbReference type="Proteomes" id="UP000000417">
    <property type="component" value="Chromosome"/>
</dbReference>
<sequence length="41" mass="4449">MLDVGEIGVRDVSIVTAGALKPLAQVQALPRLLRLHPDMVR</sequence>
<dbReference type="AlphaFoldDB" id="Q67LI6"/>
<proteinExistence type="predicted"/>